<name>A0A0K2GEH3_NITMO</name>
<proteinExistence type="inferred from homology"/>
<evidence type="ECO:0000313" key="12">
    <source>
        <dbReference type="EMBL" id="ALA59259.1"/>
    </source>
</evidence>
<dbReference type="PANTHER" id="PTHR46969:SF1">
    <property type="entry name" value="BIFUNCTIONAL PROTEIN HLDE"/>
    <property type="match status" value="1"/>
</dbReference>
<reference evidence="12 13" key="1">
    <citation type="journal article" date="2015" name="Proc. Natl. Acad. Sci. U.S.A.">
        <title>Expanded metabolic versatility of ubiquitous nitrite-oxidizing bacteria from the genus Nitrospira.</title>
        <authorList>
            <person name="Koch H."/>
            <person name="Lucker S."/>
            <person name="Albertsen M."/>
            <person name="Kitzinger K."/>
            <person name="Herbold C."/>
            <person name="Spieck E."/>
            <person name="Nielsen P.H."/>
            <person name="Wagner M."/>
            <person name="Daims H."/>
        </authorList>
    </citation>
    <scope>NUCLEOTIDE SEQUENCE [LARGE SCALE GENOMIC DNA]</scope>
    <source>
        <strain evidence="12 13">NSP M-1</strain>
    </source>
</reference>
<dbReference type="AlphaFoldDB" id="A0A0K2GEH3"/>
<comment type="function">
    <text evidence="9">Catalyzes the phosphorylation of D-glycero-D-manno-heptose 7-phosphate at the C-1 position to selectively form D-glycero-beta-D-manno-heptose-1,7-bisphosphate.</text>
</comment>
<feature type="active site" evidence="9">
    <location>
        <position position="287"/>
    </location>
</feature>
<dbReference type="NCBIfam" id="TIGR00125">
    <property type="entry name" value="cyt_tran_rel"/>
    <property type="match status" value="1"/>
</dbReference>
<protein>
    <recommendedName>
        <fullName evidence="9">Bifunctional protein HldE</fullName>
    </recommendedName>
    <domain>
        <recommendedName>
            <fullName evidence="9">D-beta-D-heptose 7-phosphate kinase</fullName>
            <ecNumber evidence="9">2.7.1.167</ecNumber>
        </recommendedName>
        <alternativeName>
            <fullName evidence="9">D-beta-D-heptose 7-phosphotransferase</fullName>
        </alternativeName>
        <alternativeName>
            <fullName evidence="9">D-glycero-beta-D-manno-heptose-7-phosphate kinase</fullName>
        </alternativeName>
    </domain>
    <domain>
        <recommendedName>
            <fullName evidence="9">D-beta-D-heptose 1-phosphate adenylyltransferase</fullName>
            <ecNumber evidence="9">2.7.7.70</ecNumber>
        </recommendedName>
        <alternativeName>
            <fullName evidence="9">D-glycero-beta-D-manno-heptose 1-phosphate adenylyltransferase</fullName>
        </alternativeName>
    </domain>
</protein>
<sequence length="499" mass="53549">MNRHPDSAMDTDLSSLLDRAAGLRVLVVGDAILDRYLDGTTRRLCREAPVPVVSLTGCTESPGGAANAAANAAGLGAQVSFLSLVGRDPEGTQLCRLLIDHGVVVERVVRASDRLTLTKSRVLADKRILLRFDEGTGGPPAPEDDYRLIQGLQALVPVHDAVIVSDYGYGTVSQKVIDALAALQRRSPRVLVVDSRRQLSRFRSMQVTAVKPNYAEALALLKVEEEEPARRVDALAQSGRRILEVTGAHVAAVTLDQEGAMIFERSGPPYRAYPKPTRFAGATGAGDTFTSALTLALAAGAHAPVAAELASAAAAVVIGKEGTAVCTAQEVREYAARESKVIDSDRLAMKVRFYREQGRRIVFTNGCFDLLHRGHITYLSHAKALGDLLIVAVNSDRSVQALKGAGRPINPLSDRLAVLGALSCVDYLIGFDGASPTDLLRLLRPDVYVKGADYTRETLPETSLVESLGGAIHFLPYVDDRSTSNIIRRIQEAEVNRAA</sequence>
<evidence type="ECO:0000256" key="3">
    <source>
        <dbReference type="ARBA" id="ARBA00022741"/>
    </source>
</evidence>
<keyword evidence="1 9" id="KW-0808">Transferase</keyword>
<dbReference type="Proteomes" id="UP000069205">
    <property type="component" value="Chromosome"/>
</dbReference>
<dbReference type="GO" id="GO:0005524">
    <property type="term" value="F:ATP binding"/>
    <property type="evidence" value="ECO:0007669"/>
    <property type="project" value="UniProtKB-UniRule"/>
</dbReference>
<dbReference type="InterPro" id="IPR011914">
    <property type="entry name" value="RfaE_dom_II"/>
</dbReference>
<dbReference type="GO" id="GO:0033786">
    <property type="term" value="F:heptose-1-phosphate adenylyltransferase activity"/>
    <property type="evidence" value="ECO:0007669"/>
    <property type="project" value="UniProtKB-UniRule"/>
</dbReference>
<dbReference type="STRING" id="42253.NITMOv2_2851"/>
<evidence type="ECO:0000313" key="13">
    <source>
        <dbReference type="Proteomes" id="UP000069205"/>
    </source>
</evidence>
<dbReference type="GO" id="GO:0033785">
    <property type="term" value="F:heptose 7-phosphate kinase activity"/>
    <property type="evidence" value="ECO:0007669"/>
    <property type="project" value="UniProtKB-UniRule"/>
</dbReference>
<dbReference type="NCBIfam" id="TIGR02199">
    <property type="entry name" value="rfaE_dom_II"/>
    <property type="match status" value="1"/>
</dbReference>
<comment type="catalytic activity">
    <reaction evidence="8 9">
        <text>D-glycero-beta-D-manno-heptose 1-phosphate + ATP + H(+) = ADP-D-glycero-beta-D-manno-heptose + diphosphate</text>
        <dbReference type="Rhea" id="RHEA:27465"/>
        <dbReference type="ChEBI" id="CHEBI:15378"/>
        <dbReference type="ChEBI" id="CHEBI:30616"/>
        <dbReference type="ChEBI" id="CHEBI:33019"/>
        <dbReference type="ChEBI" id="CHEBI:59967"/>
        <dbReference type="ChEBI" id="CHEBI:61593"/>
        <dbReference type="EC" id="2.7.7.70"/>
    </reaction>
</comment>
<dbReference type="InterPro" id="IPR023030">
    <property type="entry name" value="Bifunc_HldE"/>
</dbReference>
<dbReference type="UniPathway" id="UPA00356">
    <property type="reaction ID" value="UER00437"/>
</dbReference>
<dbReference type="Pfam" id="PF01467">
    <property type="entry name" value="CTP_transf_like"/>
    <property type="match status" value="1"/>
</dbReference>
<dbReference type="InterPro" id="IPR004821">
    <property type="entry name" value="Cyt_trans-like"/>
</dbReference>
<evidence type="ECO:0000256" key="9">
    <source>
        <dbReference type="HAMAP-Rule" id="MF_01603"/>
    </source>
</evidence>
<feature type="region of interest" description="Ribokinase" evidence="9">
    <location>
        <begin position="1"/>
        <end position="338"/>
    </location>
</feature>
<dbReference type="SUPFAM" id="SSF52374">
    <property type="entry name" value="Nucleotidylyl transferase"/>
    <property type="match status" value="1"/>
</dbReference>
<evidence type="ECO:0000259" key="11">
    <source>
        <dbReference type="Pfam" id="PF01467"/>
    </source>
</evidence>
<dbReference type="EC" id="2.7.1.167" evidence="9"/>
<dbReference type="InterPro" id="IPR014729">
    <property type="entry name" value="Rossmann-like_a/b/a_fold"/>
</dbReference>
<dbReference type="Gene3D" id="3.40.50.620">
    <property type="entry name" value="HUPs"/>
    <property type="match status" value="1"/>
</dbReference>
<dbReference type="Gene3D" id="3.40.1190.20">
    <property type="match status" value="1"/>
</dbReference>
<keyword evidence="13" id="KW-1185">Reference proteome</keyword>
<evidence type="ECO:0000256" key="5">
    <source>
        <dbReference type="ARBA" id="ARBA00022840"/>
    </source>
</evidence>
<dbReference type="HAMAP" id="MF_01603">
    <property type="entry name" value="HldE"/>
    <property type="match status" value="1"/>
</dbReference>
<evidence type="ECO:0000256" key="4">
    <source>
        <dbReference type="ARBA" id="ARBA00022777"/>
    </source>
</evidence>
<comment type="similarity">
    <text evidence="9">In the N-terminal section; belongs to the carbohydrate kinase PfkB family.</text>
</comment>
<dbReference type="RefSeq" id="WP_202967221.1">
    <property type="nucleotide sequence ID" value="NZ_CP011801.1"/>
</dbReference>
<dbReference type="InterPro" id="IPR011611">
    <property type="entry name" value="PfkB_dom"/>
</dbReference>
<keyword evidence="2 9" id="KW-0548">Nucleotidyltransferase</keyword>
<dbReference type="GO" id="GO:0016773">
    <property type="term" value="F:phosphotransferase activity, alcohol group as acceptor"/>
    <property type="evidence" value="ECO:0007669"/>
    <property type="project" value="InterPro"/>
</dbReference>
<keyword evidence="4 9" id="KW-0418">Kinase</keyword>
<dbReference type="SUPFAM" id="SSF53613">
    <property type="entry name" value="Ribokinase-like"/>
    <property type="match status" value="1"/>
</dbReference>
<comment type="pathway">
    <text evidence="9">Nucleotide-sugar biosynthesis; ADP-L-glycero-beta-D-manno-heptose biosynthesis; ADP-L-glycero-beta-D-manno-heptose from D-glycero-beta-D-manno-heptose 7-phosphate: step 3/4.</text>
</comment>
<feature type="region of interest" description="Cytidylyltransferase" evidence="9">
    <location>
        <begin position="363"/>
        <end position="499"/>
    </location>
</feature>
<comment type="pathway">
    <text evidence="9">Nucleotide-sugar biosynthesis; ADP-L-glycero-beta-D-manno-heptose biosynthesis; ADP-L-glycero-beta-D-manno-heptose from D-glycero-beta-D-manno-heptose 7-phosphate: step 1/4.</text>
</comment>
<organism evidence="12 13">
    <name type="scientific">Nitrospira moscoviensis</name>
    <dbReference type="NCBI Taxonomy" id="42253"/>
    <lineage>
        <taxon>Bacteria</taxon>
        <taxon>Pseudomonadati</taxon>
        <taxon>Nitrospirota</taxon>
        <taxon>Nitrospiria</taxon>
        <taxon>Nitrospirales</taxon>
        <taxon>Nitrospiraceae</taxon>
        <taxon>Nitrospira</taxon>
    </lineage>
</organism>
<feature type="domain" description="Cytidyltransferase-like" evidence="11">
    <location>
        <begin position="363"/>
        <end position="461"/>
    </location>
</feature>
<dbReference type="GO" id="GO:0097171">
    <property type="term" value="P:ADP-L-glycero-beta-D-manno-heptose biosynthetic process"/>
    <property type="evidence" value="ECO:0007669"/>
    <property type="project" value="UniProtKB-UniPathway"/>
</dbReference>
<dbReference type="Pfam" id="PF00294">
    <property type="entry name" value="PfkB"/>
    <property type="match status" value="1"/>
</dbReference>
<dbReference type="KEGG" id="nmv:NITMOv2_2851"/>
<dbReference type="PANTHER" id="PTHR46969">
    <property type="entry name" value="BIFUNCTIONAL PROTEIN HLDE"/>
    <property type="match status" value="1"/>
</dbReference>
<evidence type="ECO:0000259" key="10">
    <source>
        <dbReference type="Pfam" id="PF00294"/>
    </source>
</evidence>
<keyword evidence="5 9" id="KW-0067">ATP-binding</keyword>
<dbReference type="EC" id="2.7.7.70" evidence="9"/>
<comment type="subunit">
    <text evidence="9">Homodimer.</text>
</comment>
<dbReference type="InterPro" id="IPR029056">
    <property type="entry name" value="Ribokinase-like"/>
</dbReference>
<dbReference type="EMBL" id="CP011801">
    <property type="protein sequence ID" value="ALA59259.1"/>
    <property type="molecule type" value="Genomic_DNA"/>
</dbReference>
<evidence type="ECO:0000256" key="8">
    <source>
        <dbReference type="ARBA" id="ARBA00047428"/>
    </source>
</evidence>
<evidence type="ECO:0000256" key="7">
    <source>
        <dbReference type="ARBA" id="ARBA00023277"/>
    </source>
</evidence>
<comment type="function">
    <text evidence="9">Catalyzes the ADP transfer from ATP to D-glycero-beta-D-manno-heptose 1-phosphate, yielding ADP-D-glycero-beta-D-manno-heptose.</text>
</comment>
<feature type="binding site" evidence="9">
    <location>
        <begin position="213"/>
        <end position="216"/>
    </location>
    <ligand>
        <name>ATP</name>
        <dbReference type="ChEBI" id="CHEBI:30616"/>
    </ligand>
</feature>
<feature type="domain" description="Carbohydrate kinase PfkB" evidence="10">
    <location>
        <begin position="24"/>
        <end position="326"/>
    </location>
</feature>
<keyword evidence="7 9" id="KW-0119">Carbohydrate metabolism</keyword>
<gene>
    <name evidence="12" type="primary">rfaE</name>
    <name evidence="9" type="synonym">hldE</name>
    <name evidence="12" type="ORF">NITMOv2_2851</name>
</gene>
<keyword evidence="6 9" id="KW-0511">Multifunctional enzyme</keyword>
<evidence type="ECO:0000256" key="1">
    <source>
        <dbReference type="ARBA" id="ARBA00022679"/>
    </source>
</evidence>
<dbReference type="GO" id="GO:0005829">
    <property type="term" value="C:cytosol"/>
    <property type="evidence" value="ECO:0007669"/>
    <property type="project" value="TreeGrafter"/>
</dbReference>
<keyword evidence="3 9" id="KW-0547">Nucleotide-binding</keyword>
<comment type="similarity">
    <text evidence="9">In the C-terminal section; belongs to the cytidylyltransferase family.</text>
</comment>
<dbReference type="PATRIC" id="fig|42253.5.peg.2819"/>
<comment type="catalytic activity">
    <reaction evidence="9">
        <text>D-glycero-beta-D-manno-heptose 7-phosphate + ATP = D-glycero-beta-D-manno-heptose 1,7-bisphosphate + ADP + H(+)</text>
        <dbReference type="Rhea" id="RHEA:27473"/>
        <dbReference type="ChEBI" id="CHEBI:15378"/>
        <dbReference type="ChEBI" id="CHEBI:30616"/>
        <dbReference type="ChEBI" id="CHEBI:60204"/>
        <dbReference type="ChEBI" id="CHEBI:60208"/>
        <dbReference type="ChEBI" id="CHEBI:456216"/>
        <dbReference type="EC" id="2.7.1.167"/>
    </reaction>
</comment>
<evidence type="ECO:0000256" key="6">
    <source>
        <dbReference type="ARBA" id="ARBA00023268"/>
    </source>
</evidence>
<evidence type="ECO:0000256" key="2">
    <source>
        <dbReference type="ARBA" id="ARBA00022695"/>
    </source>
</evidence>
<accession>A0A0K2GEH3</accession>